<comment type="caution">
    <text evidence="2">The sequence shown here is derived from an EMBL/GenBank/DDBJ whole genome shotgun (WGS) entry which is preliminary data.</text>
</comment>
<dbReference type="Proteomes" id="UP001159641">
    <property type="component" value="Unassembled WGS sequence"/>
</dbReference>
<dbReference type="EMBL" id="JAIQCJ010002027">
    <property type="protein sequence ID" value="KAJ8785031.1"/>
    <property type="molecule type" value="Genomic_DNA"/>
</dbReference>
<evidence type="ECO:0000313" key="3">
    <source>
        <dbReference type="Proteomes" id="UP001159641"/>
    </source>
</evidence>
<proteinExistence type="predicted"/>
<feature type="region of interest" description="Disordered" evidence="1">
    <location>
        <begin position="1"/>
        <end position="23"/>
    </location>
</feature>
<keyword evidence="3" id="KW-1185">Reference proteome</keyword>
<gene>
    <name evidence="2" type="ORF">J1605_007587</name>
</gene>
<name>A0AB34H1T4_ESCRO</name>
<protein>
    <submittedName>
        <fullName evidence="2">Uncharacterized protein</fullName>
    </submittedName>
</protein>
<evidence type="ECO:0000256" key="1">
    <source>
        <dbReference type="SAM" id="MobiDB-lite"/>
    </source>
</evidence>
<sequence length="130" mass="14135">MFQPPQPRRSHAARPLDPPLPASLLRAHVAAGRASRSTTPRASLLHSPFSAGAHIAPWRGLWKSGGTDCKTCSGPVANKRQSQDTNPALRIWLLSSKADPQSTKATTGNKDLRKIHEQNILMGLPWWCSG</sequence>
<accession>A0AB34H1T4</accession>
<evidence type="ECO:0000313" key="2">
    <source>
        <dbReference type="EMBL" id="KAJ8785031.1"/>
    </source>
</evidence>
<organism evidence="2 3">
    <name type="scientific">Eschrichtius robustus</name>
    <name type="common">California gray whale</name>
    <name type="synonym">Eschrichtius gibbosus</name>
    <dbReference type="NCBI Taxonomy" id="9764"/>
    <lineage>
        <taxon>Eukaryota</taxon>
        <taxon>Metazoa</taxon>
        <taxon>Chordata</taxon>
        <taxon>Craniata</taxon>
        <taxon>Vertebrata</taxon>
        <taxon>Euteleostomi</taxon>
        <taxon>Mammalia</taxon>
        <taxon>Eutheria</taxon>
        <taxon>Laurasiatheria</taxon>
        <taxon>Artiodactyla</taxon>
        <taxon>Whippomorpha</taxon>
        <taxon>Cetacea</taxon>
        <taxon>Mysticeti</taxon>
        <taxon>Eschrichtiidae</taxon>
        <taxon>Eschrichtius</taxon>
    </lineage>
</organism>
<dbReference type="AlphaFoldDB" id="A0AB34H1T4"/>
<reference evidence="2 3" key="1">
    <citation type="submission" date="2022-11" db="EMBL/GenBank/DDBJ databases">
        <title>Whole genome sequence of Eschrichtius robustus ER-17-0199.</title>
        <authorList>
            <person name="Bruniche-Olsen A."/>
            <person name="Black A.N."/>
            <person name="Fields C.J."/>
            <person name="Walden K."/>
            <person name="Dewoody J.A."/>
        </authorList>
    </citation>
    <scope>NUCLEOTIDE SEQUENCE [LARGE SCALE GENOMIC DNA]</scope>
    <source>
        <strain evidence="2">ER-17-0199</strain>
        <tissue evidence="2">Blubber</tissue>
    </source>
</reference>